<keyword evidence="4" id="KW-1185">Reference proteome</keyword>
<keyword evidence="1" id="KW-0677">Repeat</keyword>
<dbReference type="Proteomes" id="UP001218188">
    <property type="component" value="Unassembled WGS sequence"/>
</dbReference>
<evidence type="ECO:0000256" key="1">
    <source>
        <dbReference type="ARBA" id="ARBA00022737"/>
    </source>
</evidence>
<evidence type="ECO:0000259" key="2">
    <source>
        <dbReference type="Pfam" id="PF24883"/>
    </source>
</evidence>
<evidence type="ECO:0000313" key="4">
    <source>
        <dbReference type="Proteomes" id="UP001218188"/>
    </source>
</evidence>
<protein>
    <recommendedName>
        <fullName evidence="2">Nephrocystin 3-like N-terminal domain-containing protein</fullName>
    </recommendedName>
</protein>
<proteinExistence type="predicted"/>
<feature type="domain" description="Nephrocystin 3-like N-terminal" evidence="2">
    <location>
        <begin position="368"/>
        <end position="512"/>
    </location>
</feature>
<dbReference type="AlphaFoldDB" id="A0AAD6SFL0"/>
<organism evidence="3 4">
    <name type="scientific">Mycena alexandri</name>
    <dbReference type="NCBI Taxonomy" id="1745969"/>
    <lineage>
        <taxon>Eukaryota</taxon>
        <taxon>Fungi</taxon>
        <taxon>Dikarya</taxon>
        <taxon>Basidiomycota</taxon>
        <taxon>Agaricomycotina</taxon>
        <taxon>Agaricomycetes</taxon>
        <taxon>Agaricomycetidae</taxon>
        <taxon>Agaricales</taxon>
        <taxon>Marasmiineae</taxon>
        <taxon>Mycenaceae</taxon>
        <taxon>Mycena</taxon>
    </lineage>
</organism>
<dbReference type="Pfam" id="PF24883">
    <property type="entry name" value="NPHP3_N"/>
    <property type="match status" value="1"/>
</dbReference>
<dbReference type="EMBL" id="JARJCM010000147">
    <property type="protein sequence ID" value="KAJ7025871.1"/>
    <property type="molecule type" value="Genomic_DNA"/>
</dbReference>
<evidence type="ECO:0000313" key="3">
    <source>
        <dbReference type="EMBL" id="KAJ7025871.1"/>
    </source>
</evidence>
<accession>A0AAD6SFL0</accession>
<gene>
    <name evidence="3" type="ORF">C8F04DRAFT_1046075</name>
</gene>
<comment type="caution">
    <text evidence="3">The sequence shown here is derived from an EMBL/GenBank/DDBJ whole genome shotgun (WGS) entry which is preliminary data.</text>
</comment>
<reference evidence="3" key="1">
    <citation type="submission" date="2023-03" db="EMBL/GenBank/DDBJ databases">
        <title>Massive genome expansion in bonnet fungi (Mycena s.s.) driven by repeated elements and novel gene families across ecological guilds.</title>
        <authorList>
            <consortium name="Lawrence Berkeley National Laboratory"/>
            <person name="Harder C.B."/>
            <person name="Miyauchi S."/>
            <person name="Viragh M."/>
            <person name="Kuo A."/>
            <person name="Thoen E."/>
            <person name="Andreopoulos B."/>
            <person name="Lu D."/>
            <person name="Skrede I."/>
            <person name="Drula E."/>
            <person name="Henrissat B."/>
            <person name="Morin E."/>
            <person name="Kohler A."/>
            <person name="Barry K."/>
            <person name="LaButti K."/>
            <person name="Morin E."/>
            <person name="Salamov A."/>
            <person name="Lipzen A."/>
            <person name="Mereny Z."/>
            <person name="Hegedus B."/>
            <person name="Baldrian P."/>
            <person name="Stursova M."/>
            <person name="Weitz H."/>
            <person name="Taylor A."/>
            <person name="Grigoriev I.V."/>
            <person name="Nagy L.G."/>
            <person name="Martin F."/>
            <person name="Kauserud H."/>
        </authorList>
    </citation>
    <scope>NUCLEOTIDE SEQUENCE</scope>
    <source>
        <strain evidence="3">CBHHK200</strain>
    </source>
</reference>
<dbReference type="InterPro" id="IPR056884">
    <property type="entry name" value="NPHP3-like_N"/>
</dbReference>
<sequence length="587" mass="64455">MTIAYRRTHQYVQFHVDSVAITSPVHTAPQTCRAYVRVRIANGNERLRTGLHLHLTGWQENLPPLALKDTSQVTFDLRYRPVWKSSSSQIAETGPYPLSELFEMQEEIGSPNMHISIALYAKQNAGDTSVEVGSLRVTVRALSAVETAKLSRDSATISVRTFRKNESMLLARHLARCKVGDAALQPIYGILEIVGPFLALSGEPISSSIIGVVRGVAKIMKAQIAQDAEVMGLLKVIESICRMVRGATVLDVGDSATAVLDTALRELVSALTDCTDFVVDFCDSSFLGRVARNPEKARRLQGLRKQLAKTQTHLHHALLLETCIKQGECAEAVAYIEAEQMLDRLACIEMTTPPKCSDFEFPETLISIRTWATSSLDDGKNILWLQSPAGCDEGAAQIVTNLFHEFQNARQLGGSVFFSCPSAEPTLSDDVVTGKSRDPSLAIQTLAVQLASGLHHTPLRNDIARRIKATPGIANGWLEDQFEQLVLQPLLAHAPARPVVFLLDGLDHFGKESAREDREAHGEREALERVLRVLVEGSARFPPNVRLLVSGGQNKGIREILGDCRRVIRLEVPLTAVEFVEAPVSDL</sequence>
<name>A0AAD6SFL0_9AGAR</name>